<organism evidence="1 2">
    <name type="scientific">Sphaeroforma arctica JP610</name>
    <dbReference type="NCBI Taxonomy" id="667725"/>
    <lineage>
        <taxon>Eukaryota</taxon>
        <taxon>Ichthyosporea</taxon>
        <taxon>Ichthyophonida</taxon>
        <taxon>Sphaeroforma</taxon>
    </lineage>
</organism>
<sequence>MCDADGANNRSALPYRIIALKDFMNMPVLGTPNNSVAPSVDTVYSQIIFERSSGEQYLEGLWLFGRVVDVLRSGQNWKRTVVFEYVECSSVCRVICSKTWHQETSIPEKAHICEM</sequence>
<protein>
    <submittedName>
        <fullName evidence="1">Uncharacterized protein</fullName>
    </submittedName>
</protein>
<evidence type="ECO:0000313" key="2">
    <source>
        <dbReference type="Proteomes" id="UP000054560"/>
    </source>
</evidence>
<name>A0A0L0F4C1_9EUKA</name>
<reference evidence="1 2" key="1">
    <citation type="submission" date="2011-02" db="EMBL/GenBank/DDBJ databases">
        <title>The Genome Sequence of Sphaeroforma arctica JP610.</title>
        <authorList>
            <consortium name="The Broad Institute Genome Sequencing Platform"/>
            <person name="Russ C."/>
            <person name="Cuomo C."/>
            <person name="Young S.K."/>
            <person name="Zeng Q."/>
            <person name="Gargeya S."/>
            <person name="Alvarado L."/>
            <person name="Berlin A."/>
            <person name="Chapman S.B."/>
            <person name="Chen Z."/>
            <person name="Freedman E."/>
            <person name="Gellesch M."/>
            <person name="Goldberg J."/>
            <person name="Griggs A."/>
            <person name="Gujja S."/>
            <person name="Heilman E."/>
            <person name="Heiman D."/>
            <person name="Howarth C."/>
            <person name="Mehta T."/>
            <person name="Neiman D."/>
            <person name="Pearson M."/>
            <person name="Roberts A."/>
            <person name="Saif S."/>
            <person name="Shea T."/>
            <person name="Shenoy N."/>
            <person name="Sisk P."/>
            <person name="Stolte C."/>
            <person name="Sykes S."/>
            <person name="White J."/>
            <person name="Yandava C."/>
            <person name="Burger G."/>
            <person name="Gray M.W."/>
            <person name="Holland P.W.H."/>
            <person name="King N."/>
            <person name="Lang F.B.F."/>
            <person name="Roger A.J."/>
            <person name="Ruiz-Trillo I."/>
            <person name="Haas B."/>
            <person name="Nusbaum C."/>
            <person name="Birren B."/>
        </authorList>
    </citation>
    <scope>NUCLEOTIDE SEQUENCE [LARGE SCALE GENOMIC DNA]</scope>
    <source>
        <strain evidence="1 2">JP610</strain>
    </source>
</reference>
<dbReference type="GeneID" id="25916490"/>
<dbReference type="Proteomes" id="UP000054560">
    <property type="component" value="Unassembled WGS sequence"/>
</dbReference>
<dbReference type="EMBL" id="KQ248738">
    <property type="protein sequence ID" value="KNC71474.1"/>
    <property type="molecule type" value="Genomic_DNA"/>
</dbReference>
<dbReference type="AlphaFoldDB" id="A0A0L0F4C1"/>
<keyword evidence="2" id="KW-1185">Reference proteome</keyword>
<accession>A0A0L0F4C1</accession>
<dbReference type="RefSeq" id="XP_014145376.1">
    <property type="nucleotide sequence ID" value="XM_014289901.1"/>
</dbReference>
<proteinExistence type="predicted"/>
<evidence type="ECO:0000313" key="1">
    <source>
        <dbReference type="EMBL" id="KNC71474.1"/>
    </source>
</evidence>
<gene>
    <name evidence="1" type="ORF">SARC_15986</name>
</gene>